<accession>A0A1M2W4A7</accession>
<dbReference type="OrthoDB" id="94039at2759"/>
<dbReference type="OMA" id="VEAWAMD"/>
<sequence length="409" mass="45493">MNFDTTEHVLPGPPADGGLSLAFVRAVPRQFDAESIEYADSSNNKEVWFPTLEHLFDLQEKDTDHESPCVVVEAWAMDVPNHGRAAVLNEHIPPQIADGICERLSSIRCYLAFAHNIAQAGQQAARAVQVLLKSGLITGSHVIGIGHSASACVLYALSLSLSLPHGAVRLTHRFHRIQSTVGYPLNALPDASMVLFEPVILTCTVLEQTLQGDSSLRKILEYTRTRRDIWSFRAAAHSWLAARRPWSQWDARVLDLYIEHALCDLPTAVYPDEHEGVTLATTRAAELAAYTHYEDAFEAAEILPSLCNVGLPVHIVWATVKDRLPQPVHKCAVNAAANSPVRLFWNVVQGGHQIVQENPHGVAGAIWETLRHNAKLIYQNERCEIVVEKLLPDWDEEDASMLLQDHWPH</sequence>
<dbReference type="Pfam" id="PF12697">
    <property type="entry name" value="Abhydrolase_6"/>
    <property type="match status" value="1"/>
</dbReference>
<name>A0A1M2W4A7_TRAPU</name>
<comment type="caution">
    <text evidence="2">The sequence shown here is derived from an EMBL/GenBank/DDBJ whole genome shotgun (WGS) entry which is preliminary data.</text>
</comment>
<organism evidence="2 3">
    <name type="scientific">Trametes pubescens</name>
    <name type="common">White-rot fungus</name>
    <dbReference type="NCBI Taxonomy" id="154538"/>
    <lineage>
        <taxon>Eukaryota</taxon>
        <taxon>Fungi</taxon>
        <taxon>Dikarya</taxon>
        <taxon>Basidiomycota</taxon>
        <taxon>Agaricomycotina</taxon>
        <taxon>Agaricomycetes</taxon>
        <taxon>Polyporales</taxon>
        <taxon>Polyporaceae</taxon>
        <taxon>Trametes</taxon>
    </lineage>
</organism>
<dbReference type="Proteomes" id="UP000184267">
    <property type="component" value="Unassembled WGS sequence"/>
</dbReference>
<gene>
    <name evidence="2" type="ORF">TRAPUB_8804</name>
</gene>
<dbReference type="EMBL" id="MNAD01000268">
    <property type="protein sequence ID" value="OJT14646.1"/>
    <property type="molecule type" value="Genomic_DNA"/>
</dbReference>
<dbReference type="Gene3D" id="3.40.50.1820">
    <property type="entry name" value="alpha/beta hydrolase"/>
    <property type="match status" value="1"/>
</dbReference>
<dbReference type="InterPro" id="IPR029058">
    <property type="entry name" value="AB_hydrolase_fold"/>
</dbReference>
<evidence type="ECO:0000313" key="3">
    <source>
        <dbReference type="Proteomes" id="UP000184267"/>
    </source>
</evidence>
<evidence type="ECO:0000259" key="1">
    <source>
        <dbReference type="Pfam" id="PF12697"/>
    </source>
</evidence>
<dbReference type="AlphaFoldDB" id="A0A1M2W4A7"/>
<keyword evidence="3" id="KW-1185">Reference proteome</keyword>
<reference evidence="2 3" key="1">
    <citation type="submission" date="2016-10" db="EMBL/GenBank/DDBJ databases">
        <title>Genome sequence of the basidiomycete white-rot fungus Trametes pubescens.</title>
        <authorList>
            <person name="Makela M.R."/>
            <person name="Granchi Z."/>
            <person name="Peng M."/>
            <person name="De Vries R.P."/>
            <person name="Grigoriev I."/>
            <person name="Riley R."/>
            <person name="Hilden K."/>
        </authorList>
    </citation>
    <scope>NUCLEOTIDE SEQUENCE [LARGE SCALE GENOMIC DNA]</scope>
    <source>
        <strain evidence="2 3">FBCC735</strain>
    </source>
</reference>
<feature type="domain" description="AB hydrolase-1" evidence="1">
    <location>
        <begin position="45"/>
        <end position="364"/>
    </location>
</feature>
<dbReference type="InterPro" id="IPR000073">
    <property type="entry name" value="AB_hydrolase_1"/>
</dbReference>
<protein>
    <recommendedName>
        <fullName evidence="1">AB hydrolase-1 domain-containing protein</fullName>
    </recommendedName>
</protein>
<evidence type="ECO:0000313" key="2">
    <source>
        <dbReference type="EMBL" id="OJT14646.1"/>
    </source>
</evidence>
<proteinExistence type="predicted"/>
<dbReference type="SUPFAM" id="SSF53474">
    <property type="entry name" value="alpha/beta-Hydrolases"/>
    <property type="match status" value="1"/>
</dbReference>